<keyword evidence="6" id="KW-0560">Oxidoreductase</keyword>
<dbReference type="eggNOG" id="COG2010">
    <property type="taxonomic scope" value="Bacteria"/>
</dbReference>
<dbReference type="GO" id="GO:0009055">
    <property type="term" value="F:electron transfer activity"/>
    <property type="evidence" value="ECO:0007669"/>
    <property type="project" value="InterPro"/>
</dbReference>
<dbReference type="SMART" id="SM00564">
    <property type="entry name" value="PQQ"/>
    <property type="match status" value="5"/>
</dbReference>
<reference evidence="11" key="1">
    <citation type="submission" date="2006-10" db="EMBL/GenBank/DDBJ databases">
        <title>Complete sequence of Solibacter usitatus Ellin6076.</title>
        <authorList>
            <consortium name="US DOE Joint Genome Institute"/>
            <person name="Copeland A."/>
            <person name="Lucas S."/>
            <person name="Lapidus A."/>
            <person name="Barry K."/>
            <person name="Detter J.C."/>
            <person name="Glavina del Rio T."/>
            <person name="Hammon N."/>
            <person name="Israni S."/>
            <person name="Dalin E."/>
            <person name="Tice H."/>
            <person name="Pitluck S."/>
            <person name="Thompson L.S."/>
            <person name="Brettin T."/>
            <person name="Bruce D."/>
            <person name="Han C."/>
            <person name="Tapia R."/>
            <person name="Gilna P."/>
            <person name="Schmutz J."/>
            <person name="Larimer F."/>
            <person name="Land M."/>
            <person name="Hauser L."/>
            <person name="Kyrpides N."/>
            <person name="Mikhailova N."/>
            <person name="Janssen P.H."/>
            <person name="Kuske C.R."/>
            <person name="Richardson P."/>
        </authorList>
    </citation>
    <scope>NUCLEOTIDE SEQUENCE</scope>
    <source>
        <strain evidence="11">Ellin6076</strain>
    </source>
</reference>
<dbReference type="EMBL" id="CP000473">
    <property type="protein sequence ID" value="ABJ87687.1"/>
    <property type="molecule type" value="Genomic_DNA"/>
</dbReference>
<evidence type="ECO:0000256" key="7">
    <source>
        <dbReference type="ARBA" id="ARBA00023004"/>
    </source>
</evidence>
<organism evidence="11">
    <name type="scientific">Solibacter usitatus (strain Ellin6076)</name>
    <dbReference type="NCBI Taxonomy" id="234267"/>
    <lineage>
        <taxon>Bacteria</taxon>
        <taxon>Pseudomonadati</taxon>
        <taxon>Acidobacteriota</taxon>
        <taxon>Terriglobia</taxon>
        <taxon>Bryobacterales</taxon>
        <taxon>Solibacteraceae</taxon>
        <taxon>Candidatus Solibacter</taxon>
    </lineage>
</organism>
<evidence type="ECO:0000256" key="5">
    <source>
        <dbReference type="ARBA" id="ARBA00022729"/>
    </source>
</evidence>
<dbReference type="Pfam" id="PF13442">
    <property type="entry name" value="Cytochrome_CBB3"/>
    <property type="match status" value="1"/>
</dbReference>
<dbReference type="CDD" id="cd10280">
    <property type="entry name" value="PQQ_mGDH"/>
    <property type="match status" value="1"/>
</dbReference>
<name>Q01RN3_SOLUE</name>
<dbReference type="InterPro" id="IPR002372">
    <property type="entry name" value="PQQ_rpt_dom"/>
</dbReference>
<keyword evidence="4 8" id="KW-0479">Metal-binding</keyword>
<accession>Q01RN3</accession>
<dbReference type="HOGENOM" id="CLU_018478_1_1_0"/>
<dbReference type="GO" id="GO:0046872">
    <property type="term" value="F:metal ion binding"/>
    <property type="evidence" value="ECO:0007669"/>
    <property type="project" value="UniProtKB-KW"/>
</dbReference>
<dbReference type="Pfam" id="PF01011">
    <property type="entry name" value="PQQ"/>
    <property type="match status" value="2"/>
</dbReference>
<keyword evidence="3 8" id="KW-0349">Heme</keyword>
<dbReference type="GO" id="GO:0020037">
    <property type="term" value="F:heme binding"/>
    <property type="evidence" value="ECO:0007669"/>
    <property type="project" value="InterPro"/>
</dbReference>
<evidence type="ECO:0000259" key="10">
    <source>
        <dbReference type="PROSITE" id="PS51007"/>
    </source>
</evidence>
<feature type="compositionally biased region" description="Low complexity" evidence="9">
    <location>
        <begin position="613"/>
        <end position="626"/>
    </location>
</feature>
<evidence type="ECO:0000256" key="3">
    <source>
        <dbReference type="ARBA" id="ARBA00022617"/>
    </source>
</evidence>
<dbReference type="OrthoDB" id="9794322at2"/>
<feature type="compositionally biased region" description="Gly residues" evidence="9">
    <location>
        <begin position="568"/>
        <end position="577"/>
    </location>
</feature>
<dbReference type="PROSITE" id="PS51007">
    <property type="entry name" value="CYTC"/>
    <property type="match status" value="1"/>
</dbReference>
<evidence type="ECO:0000256" key="6">
    <source>
        <dbReference type="ARBA" id="ARBA00023002"/>
    </source>
</evidence>
<evidence type="ECO:0000256" key="4">
    <source>
        <dbReference type="ARBA" id="ARBA00022723"/>
    </source>
</evidence>
<dbReference type="SUPFAM" id="SSF50998">
    <property type="entry name" value="Quinoprotein alcohol dehydrogenase-like"/>
    <property type="match status" value="1"/>
</dbReference>
<dbReference type="InterPro" id="IPR018391">
    <property type="entry name" value="PQQ_b-propeller_rpt"/>
</dbReference>
<sequence precursor="true">MRSWPDGHHIAKNMFAIAFCIVLALPLAYGQNQSWMDYGGGTDSSHYTRSKQITKANVGQLEVAWAYPHGETGFNPIVVGNVMYTVARNSSLVALDATTGKEIWVHEGLSGITSRGMNYWESKDRKDRRLIFAVNSYLQEIDAVTGLTVMSFGQKGVVNLREGLERDVSSMGRVQSRSPGKVFENLVILGSAPGEEYVSPPGDLRAYDVISGKLVWQFHTVPYPGEPHYDTFPKDAWKYIGGNNTWGDLTIDAKNGIAFFPLGSPTYDFYGADRKGAGLYGDCLLALDARTGKYLWHFQTVHHDLWDYDLTSAPQLTTIKRDGKEVEVVAEAGKTGFLFVFERKTGKPIWPIEERKAPKSDVPGEEAWPTQPYPTAPPPFARQSFTVDDINPYLPEEQRALIKDQLLSWRNEGLFTPPTLRGTVQMPGDQGGSNWGTTAANPTNGIVYVLSTDAPAVIQLEKSAPGIPAPNAAFGSQGRGGGGGRGPMQAFAGRALYVQNCQACHGADLKGATGPTLIDIAVKVGADAIRANIQGGKGAMPSIAGLTPSDMDSIMAFLANPAAATAGRGRGGPGGMQGDTASLGGPVVASGPAPASMTGGGGRGGRGVGDANGAPEAPSASEGASAVKLTKSGGNVQHAYGGNGGSAAYPEGLEVPDVRYNSAWAVSYNAIKPPWSTITAYDLNKGTIKWQVPAGDDLAMAAQGVHDTGSRQLRTGIIATATGLVFQVGGDRKVRAYDEETGKVLWTKEIGGSSRGVPAMYEVNGRQYLVISVAAGGGRGVGAAAAAPDSGNLPTGYVAFALPQAEASPTGKVR</sequence>
<dbReference type="PANTHER" id="PTHR32303:SF4">
    <property type="entry name" value="QUINOPROTEIN GLUCOSE DEHYDROGENASE"/>
    <property type="match status" value="1"/>
</dbReference>
<dbReference type="GO" id="GO:0048038">
    <property type="term" value="F:quinone binding"/>
    <property type="evidence" value="ECO:0007669"/>
    <property type="project" value="InterPro"/>
</dbReference>
<dbReference type="Gene3D" id="1.10.760.10">
    <property type="entry name" value="Cytochrome c-like domain"/>
    <property type="match status" value="1"/>
</dbReference>
<dbReference type="Gene3D" id="2.140.10.10">
    <property type="entry name" value="Quinoprotein alcohol dehydrogenase-like superfamily"/>
    <property type="match status" value="2"/>
</dbReference>
<comment type="cofactor">
    <cofactor evidence="1">
        <name>pyrroloquinoline quinone</name>
        <dbReference type="ChEBI" id="CHEBI:58442"/>
    </cofactor>
</comment>
<proteinExistence type="inferred from homology"/>
<dbReference type="InterPro" id="IPR011047">
    <property type="entry name" value="Quinoprotein_ADH-like_sf"/>
</dbReference>
<evidence type="ECO:0000256" key="2">
    <source>
        <dbReference type="ARBA" id="ARBA00008156"/>
    </source>
</evidence>
<dbReference type="eggNOG" id="COG4993">
    <property type="taxonomic scope" value="Bacteria"/>
</dbReference>
<dbReference type="InterPro" id="IPR009056">
    <property type="entry name" value="Cyt_c-like_dom"/>
</dbReference>
<keyword evidence="5" id="KW-0732">Signal</keyword>
<gene>
    <name evidence="11" type="ordered locus">Acid_6767</name>
</gene>
<dbReference type="KEGG" id="sus:Acid_6767"/>
<dbReference type="InterPro" id="IPR036909">
    <property type="entry name" value="Cyt_c-like_dom_sf"/>
</dbReference>
<keyword evidence="7 8" id="KW-0408">Iron</keyword>
<feature type="domain" description="Cytochrome c" evidence="10">
    <location>
        <begin position="488"/>
        <end position="562"/>
    </location>
</feature>
<feature type="region of interest" description="Disordered" evidence="9">
    <location>
        <begin position="566"/>
        <end position="626"/>
    </location>
</feature>
<evidence type="ECO:0000313" key="11">
    <source>
        <dbReference type="EMBL" id="ABJ87687.1"/>
    </source>
</evidence>
<feature type="compositionally biased region" description="Gly residues" evidence="9">
    <location>
        <begin position="598"/>
        <end position="610"/>
    </location>
</feature>
<dbReference type="SUPFAM" id="SSF46626">
    <property type="entry name" value="Cytochrome c"/>
    <property type="match status" value="1"/>
</dbReference>
<dbReference type="GO" id="GO:0016614">
    <property type="term" value="F:oxidoreductase activity, acting on CH-OH group of donors"/>
    <property type="evidence" value="ECO:0007669"/>
    <property type="project" value="InterPro"/>
</dbReference>
<dbReference type="PANTHER" id="PTHR32303">
    <property type="entry name" value="QUINOPROTEIN ALCOHOL DEHYDROGENASE (CYTOCHROME C)"/>
    <property type="match status" value="1"/>
</dbReference>
<dbReference type="InParanoid" id="Q01RN3"/>
<feature type="region of interest" description="Disordered" evidence="9">
    <location>
        <begin position="356"/>
        <end position="377"/>
    </location>
</feature>
<comment type="similarity">
    <text evidence="2">Belongs to the bacterial PQQ dehydrogenase family.</text>
</comment>
<evidence type="ECO:0000256" key="9">
    <source>
        <dbReference type="SAM" id="MobiDB-lite"/>
    </source>
</evidence>
<dbReference type="AlphaFoldDB" id="Q01RN3"/>
<protein>
    <submittedName>
        <fullName evidence="11">Pyrrolo-quinoline quinone</fullName>
    </submittedName>
</protein>
<dbReference type="STRING" id="234267.Acid_6767"/>
<evidence type="ECO:0000256" key="8">
    <source>
        <dbReference type="PROSITE-ProRule" id="PRU00433"/>
    </source>
</evidence>
<dbReference type="GO" id="GO:0016020">
    <property type="term" value="C:membrane"/>
    <property type="evidence" value="ECO:0007669"/>
    <property type="project" value="InterPro"/>
</dbReference>
<evidence type="ECO:0000256" key="1">
    <source>
        <dbReference type="ARBA" id="ARBA00001931"/>
    </source>
</evidence>
<dbReference type="InterPro" id="IPR017511">
    <property type="entry name" value="PQQ_mDH"/>
</dbReference>